<dbReference type="InterPro" id="IPR039425">
    <property type="entry name" value="RNA_pol_sigma-70-like"/>
</dbReference>
<evidence type="ECO:0008006" key="10">
    <source>
        <dbReference type="Google" id="ProtNLM"/>
    </source>
</evidence>
<name>A0A1G2F6M9_9BACT</name>
<comment type="caution">
    <text evidence="8">The sequence shown here is derived from an EMBL/GenBank/DDBJ whole genome shotgun (WGS) entry which is preliminary data.</text>
</comment>
<feature type="domain" description="RNA polymerase sigma-70 region 2" evidence="6">
    <location>
        <begin position="24"/>
        <end position="91"/>
    </location>
</feature>
<evidence type="ECO:0000256" key="5">
    <source>
        <dbReference type="ARBA" id="ARBA00023163"/>
    </source>
</evidence>
<dbReference type="SUPFAM" id="SSF88946">
    <property type="entry name" value="Sigma2 domain of RNA polymerase sigma factors"/>
    <property type="match status" value="1"/>
</dbReference>
<evidence type="ECO:0000313" key="9">
    <source>
        <dbReference type="Proteomes" id="UP000179099"/>
    </source>
</evidence>
<dbReference type="Pfam" id="PF04542">
    <property type="entry name" value="Sigma70_r2"/>
    <property type="match status" value="1"/>
</dbReference>
<proteinExistence type="inferred from homology"/>
<dbReference type="PANTHER" id="PTHR43133">
    <property type="entry name" value="RNA POLYMERASE ECF-TYPE SIGMA FACTO"/>
    <property type="match status" value="1"/>
</dbReference>
<dbReference type="Gene3D" id="1.10.1740.10">
    <property type="match status" value="1"/>
</dbReference>
<evidence type="ECO:0000256" key="1">
    <source>
        <dbReference type="ARBA" id="ARBA00010641"/>
    </source>
</evidence>
<accession>A0A1G2F6M9</accession>
<protein>
    <recommendedName>
        <fullName evidence="10">HTH luxR-type domain-containing protein</fullName>
    </recommendedName>
</protein>
<evidence type="ECO:0000259" key="7">
    <source>
        <dbReference type="Pfam" id="PF08281"/>
    </source>
</evidence>
<dbReference type="GO" id="GO:0003677">
    <property type="term" value="F:DNA binding"/>
    <property type="evidence" value="ECO:0007669"/>
    <property type="project" value="UniProtKB-KW"/>
</dbReference>
<dbReference type="InterPro" id="IPR036388">
    <property type="entry name" value="WH-like_DNA-bd_sf"/>
</dbReference>
<dbReference type="GO" id="GO:0006352">
    <property type="term" value="P:DNA-templated transcription initiation"/>
    <property type="evidence" value="ECO:0007669"/>
    <property type="project" value="InterPro"/>
</dbReference>
<keyword evidence="4" id="KW-0238">DNA-binding</keyword>
<dbReference type="PANTHER" id="PTHR43133:SF8">
    <property type="entry name" value="RNA POLYMERASE SIGMA FACTOR HI_1459-RELATED"/>
    <property type="match status" value="1"/>
</dbReference>
<reference evidence="8 9" key="1">
    <citation type="journal article" date="2016" name="Nat. Commun.">
        <title>Thousands of microbial genomes shed light on interconnected biogeochemical processes in an aquifer system.</title>
        <authorList>
            <person name="Anantharaman K."/>
            <person name="Brown C.T."/>
            <person name="Hug L.A."/>
            <person name="Sharon I."/>
            <person name="Castelle C.J."/>
            <person name="Probst A.J."/>
            <person name="Thomas B.C."/>
            <person name="Singh A."/>
            <person name="Wilkins M.J."/>
            <person name="Karaoz U."/>
            <person name="Brodie E.L."/>
            <person name="Williams K.H."/>
            <person name="Hubbard S.S."/>
            <person name="Banfield J.F."/>
        </authorList>
    </citation>
    <scope>NUCLEOTIDE SEQUENCE [LARGE SCALE GENOMIC DNA]</scope>
</reference>
<dbReference type="Pfam" id="PF08281">
    <property type="entry name" value="Sigma70_r4_2"/>
    <property type="match status" value="1"/>
</dbReference>
<dbReference type="InterPro" id="IPR007627">
    <property type="entry name" value="RNA_pol_sigma70_r2"/>
</dbReference>
<keyword evidence="2" id="KW-0805">Transcription regulation</keyword>
<keyword evidence="3" id="KW-0731">Sigma factor</keyword>
<dbReference type="CDD" id="cd06171">
    <property type="entry name" value="Sigma70_r4"/>
    <property type="match status" value="1"/>
</dbReference>
<organism evidence="8 9">
    <name type="scientific">Candidatus Portnoybacteria bacterium RBG_19FT_COMBO_36_7</name>
    <dbReference type="NCBI Taxonomy" id="1801992"/>
    <lineage>
        <taxon>Bacteria</taxon>
        <taxon>Candidatus Portnoyibacteriota</taxon>
    </lineage>
</organism>
<comment type="similarity">
    <text evidence="1">Belongs to the sigma-70 factor family. ECF subfamily.</text>
</comment>
<evidence type="ECO:0000256" key="4">
    <source>
        <dbReference type="ARBA" id="ARBA00023125"/>
    </source>
</evidence>
<gene>
    <name evidence="8" type="ORF">A2Y98_01785</name>
</gene>
<dbReference type="SUPFAM" id="SSF88659">
    <property type="entry name" value="Sigma3 and sigma4 domains of RNA polymerase sigma factors"/>
    <property type="match status" value="1"/>
</dbReference>
<dbReference type="InterPro" id="IPR014284">
    <property type="entry name" value="RNA_pol_sigma-70_dom"/>
</dbReference>
<dbReference type="EMBL" id="MHMW01000028">
    <property type="protein sequence ID" value="OGZ33643.1"/>
    <property type="molecule type" value="Genomic_DNA"/>
</dbReference>
<evidence type="ECO:0000313" key="8">
    <source>
        <dbReference type="EMBL" id="OGZ33643.1"/>
    </source>
</evidence>
<evidence type="ECO:0000256" key="3">
    <source>
        <dbReference type="ARBA" id="ARBA00023082"/>
    </source>
</evidence>
<dbReference type="STRING" id="1801992.A2Y98_01785"/>
<dbReference type="InterPro" id="IPR013324">
    <property type="entry name" value="RNA_pol_sigma_r3/r4-like"/>
</dbReference>
<evidence type="ECO:0000259" key="6">
    <source>
        <dbReference type="Pfam" id="PF04542"/>
    </source>
</evidence>
<keyword evidence="5" id="KW-0804">Transcription</keyword>
<dbReference type="GO" id="GO:0016987">
    <property type="term" value="F:sigma factor activity"/>
    <property type="evidence" value="ECO:0007669"/>
    <property type="project" value="UniProtKB-KW"/>
</dbReference>
<evidence type="ECO:0000256" key="2">
    <source>
        <dbReference type="ARBA" id="ARBA00023015"/>
    </source>
</evidence>
<dbReference type="NCBIfam" id="TIGR02937">
    <property type="entry name" value="sigma70-ECF"/>
    <property type="match status" value="1"/>
</dbReference>
<dbReference type="InterPro" id="IPR013325">
    <property type="entry name" value="RNA_pol_sigma_r2"/>
</dbReference>
<dbReference type="Gene3D" id="1.10.10.10">
    <property type="entry name" value="Winged helix-like DNA-binding domain superfamily/Winged helix DNA-binding domain"/>
    <property type="match status" value="1"/>
</dbReference>
<dbReference type="Proteomes" id="UP000179099">
    <property type="component" value="Unassembled WGS sequence"/>
</dbReference>
<dbReference type="InterPro" id="IPR013249">
    <property type="entry name" value="RNA_pol_sigma70_r4_t2"/>
</dbReference>
<feature type="domain" description="RNA polymerase sigma factor 70 region 4 type 2" evidence="7">
    <location>
        <begin position="121"/>
        <end position="171"/>
    </location>
</feature>
<sequence>MLQLEEQNLIRECAQGDLEKFGALYDIYADKIYRYVFYRVRHKETAEDLVSQAFFKALEGIRSFNADKGNFSAWLYRIARNSLIDHWRKQKAHFNIDDLWSVSSQEDLESKASVKEKIGKVKEFLAKLESSQREIIVMRIWDGMTHKEISQILGRSEASVKMNFSRAIAKLRKEEILALIAFGILLNQII</sequence>
<dbReference type="AlphaFoldDB" id="A0A1G2F6M9"/>